<accession>A0A918USB2</accession>
<dbReference type="EMBL" id="BMWX01000004">
    <property type="protein sequence ID" value="GGZ30673.1"/>
    <property type="molecule type" value="Genomic_DNA"/>
</dbReference>
<feature type="domain" description="AB hydrolase-1" evidence="5">
    <location>
        <begin position="73"/>
        <end position="307"/>
    </location>
</feature>
<feature type="active site" description="Charge relay system" evidence="4">
    <location>
        <position position="150"/>
    </location>
</feature>
<dbReference type="InterPro" id="IPR050960">
    <property type="entry name" value="AB_hydrolase_4_sf"/>
</dbReference>
<dbReference type="InterPro" id="IPR029058">
    <property type="entry name" value="AB_hydrolase_fold"/>
</dbReference>
<dbReference type="PANTHER" id="PTHR10794:SF94">
    <property type="entry name" value="ESTERASE YHET-RELATED"/>
    <property type="match status" value="1"/>
</dbReference>
<dbReference type="SUPFAM" id="SSF53474">
    <property type="entry name" value="alpha/beta-Hydrolases"/>
    <property type="match status" value="1"/>
</dbReference>
<evidence type="ECO:0000313" key="6">
    <source>
        <dbReference type="EMBL" id="GGZ30673.1"/>
    </source>
</evidence>
<comment type="caution">
    <text evidence="6">The sequence shown here is derived from an EMBL/GenBank/DDBJ whole genome shotgun (WGS) entry which is preliminary data.</text>
</comment>
<evidence type="ECO:0000256" key="3">
    <source>
        <dbReference type="ARBA" id="ARBA00022801"/>
    </source>
</evidence>
<dbReference type="GO" id="GO:0047372">
    <property type="term" value="F:monoacylglycerol lipase activity"/>
    <property type="evidence" value="ECO:0007669"/>
    <property type="project" value="TreeGrafter"/>
</dbReference>
<keyword evidence="3 6" id="KW-0378">Hydrolase</keyword>
<comment type="similarity">
    <text evidence="1">Belongs to the AB hydrolase superfamily. AB hydrolase 4 family.</text>
</comment>
<dbReference type="InterPro" id="IPR012020">
    <property type="entry name" value="ABHD4"/>
</dbReference>
<evidence type="ECO:0000313" key="7">
    <source>
        <dbReference type="Proteomes" id="UP000619457"/>
    </source>
</evidence>
<dbReference type="Pfam" id="PF00561">
    <property type="entry name" value="Abhydrolase_1"/>
    <property type="match status" value="1"/>
</dbReference>
<dbReference type="AlphaFoldDB" id="A0A918USB2"/>
<sequence length="335" mass="37915">MEYHENVSINQIMPLVPSSKYSGSPILFNGHLQTIIPALFRPNISLPFERERINTPDGDFLDLDWLRNNHPKLIILSHGLEGDSQRPYMKGMAKHFFQNGFDVLCWNFRGCSGSMNKRPVFYHSGATHDLQTVISHAAAGYDQVNLIGFSLGGNLTLKYLGELSDPLPIHRAVAISVPLHLESSCHKISTGENIIYSNRFLKTLKQKVRQKAKLFPEQLNEAALASVKTLQDFDDVFTGPLHGFTGAKDYYEQCSSIHFLSKIKTPTLVINALNDPFLSDHCFPKALASQLDNVFMEFPDTGGHVGFRPLKRNQIYWSEKRALEFITRDDYFTPN</sequence>
<dbReference type="Gene3D" id="3.40.50.1820">
    <property type="entry name" value="alpha/beta hydrolase"/>
    <property type="match status" value="1"/>
</dbReference>
<dbReference type="Proteomes" id="UP000619457">
    <property type="component" value="Unassembled WGS sequence"/>
</dbReference>
<proteinExistence type="inferred from homology"/>
<protein>
    <submittedName>
        <fullName evidence="6">Alpha/beta hydrolase</fullName>
    </submittedName>
</protein>
<name>A0A918USB2_9BACT</name>
<reference evidence="6" key="1">
    <citation type="journal article" date="2014" name="Int. J. Syst. Evol. Microbiol.">
        <title>Complete genome sequence of Corynebacterium casei LMG S-19264T (=DSM 44701T), isolated from a smear-ripened cheese.</title>
        <authorList>
            <consortium name="US DOE Joint Genome Institute (JGI-PGF)"/>
            <person name="Walter F."/>
            <person name="Albersmeier A."/>
            <person name="Kalinowski J."/>
            <person name="Ruckert C."/>
        </authorList>
    </citation>
    <scope>NUCLEOTIDE SEQUENCE</scope>
    <source>
        <strain evidence="6">KCTC 12368</strain>
    </source>
</reference>
<keyword evidence="2" id="KW-0719">Serine esterase</keyword>
<dbReference type="PIRSF" id="PIRSF005211">
    <property type="entry name" value="Ab_hydro_YheT"/>
    <property type="match status" value="1"/>
</dbReference>
<dbReference type="InterPro" id="IPR000952">
    <property type="entry name" value="AB_hydrolase_4_CS"/>
</dbReference>
<feature type="active site" description="Charge relay system" evidence="4">
    <location>
        <position position="275"/>
    </location>
</feature>
<evidence type="ECO:0000256" key="4">
    <source>
        <dbReference type="PIRSR" id="PIRSR005211-1"/>
    </source>
</evidence>
<evidence type="ECO:0000256" key="2">
    <source>
        <dbReference type="ARBA" id="ARBA00022487"/>
    </source>
</evidence>
<evidence type="ECO:0000256" key="1">
    <source>
        <dbReference type="ARBA" id="ARBA00010884"/>
    </source>
</evidence>
<dbReference type="PROSITE" id="PS01133">
    <property type="entry name" value="UPF0017"/>
    <property type="match status" value="1"/>
</dbReference>
<evidence type="ECO:0000259" key="5">
    <source>
        <dbReference type="Pfam" id="PF00561"/>
    </source>
</evidence>
<reference evidence="6" key="2">
    <citation type="submission" date="2020-09" db="EMBL/GenBank/DDBJ databases">
        <authorList>
            <person name="Sun Q."/>
            <person name="Kim S."/>
        </authorList>
    </citation>
    <scope>NUCLEOTIDE SEQUENCE</scope>
    <source>
        <strain evidence="6">KCTC 12368</strain>
    </source>
</reference>
<gene>
    <name evidence="6" type="ORF">GCM10007049_24440</name>
</gene>
<dbReference type="PANTHER" id="PTHR10794">
    <property type="entry name" value="ABHYDROLASE DOMAIN-CONTAINING PROTEIN"/>
    <property type="match status" value="1"/>
</dbReference>
<feature type="active site" description="Charge relay system" evidence="4">
    <location>
        <position position="304"/>
    </location>
</feature>
<dbReference type="GO" id="GO:0034338">
    <property type="term" value="F:short-chain carboxylesterase activity"/>
    <property type="evidence" value="ECO:0007669"/>
    <property type="project" value="TreeGrafter"/>
</dbReference>
<organism evidence="6 7">
    <name type="scientific">Echinicola pacifica</name>
    <dbReference type="NCBI Taxonomy" id="346377"/>
    <lineage>
        <taxon>Bacteria</taxon>
        <taxon>Pseudomonadati</taxon>
        <taxon>Bacteroidota</taxon>
        <taxon>Cytophagia</taxon>
        <taxon>Cytophagales</taxon>
        <taxon>Cyclobacteriaceae</taxon>
        <taxon>Echinicola</taxon>
    </lineage>
</organism>
<keyword evidence="7" id="KW-1185">Reference proteome</keyword>
<dbReference type="InterPro" id="IPR000073">
    <property type="entry name" value="AB_hydrolase_1"/>
</dbReference>